<proteinExistence type="inferred from homology"/>
<dbReference type="SUPFAM" id="SSF56349">
    <property type="entry name" value="DNA breaking-rejoining enzymes"/>
    <property type="match status" value="1"/>
</dbReference>
<dbReference type="EMBL" id="BK016159">
    <property type="protein sequence ID" value="DAF98996.1"/>
    <property type="molecule type" value="Genomic_DNA"/>
</dbReference>
<evidence type="ECO:0000313" key="4">
    <source>
        <dbReference type="EMBL" id="DAF98996.1"/>
    </source>
</evidence>
<evidence type="ECO:0000256" key="2">
    <source>
        <dbReference type="ARBA" id="ARBA00023172"/>
    </source>
</evidence>
<accession>A0A8S5UX26</accession>
<evidence type="ECO:0000256" key="1">
    <source>
        <dbReference type="ARBA" id="ARBA00008857"/>
    </source>
</evidence>
<protein>
    <submittedName>
        <fullName evidence="4">Integrase</fullName>
    </submittedName>
</protein>
<dbReference type="CDD" id="cd01189">
    <property type="entry name" value="INT_ICEBs1_C_like"/>
    <property type="match status" value="1"/>
</dbReference>
<name>A0A8S5UX26_9CAUD</name>
<dbReference type="Gene3D" id="1.10.443.10">
    <property type="entry name" value="Intergrase catalytic core"/>
    <property type="match status" value="1"/>
</dbReference>
<feature type="domain" description="Tyr recombinase" evidence="3">
    <location>
        <begin position="101"/>
        <end position="277"/>
    </location>
</feature>
<dbReference type="InterPro" id="IPR011010">
    <property type="entry name" value="DNA_brk_join_enz"/>
</dbReference>
<dbReference type="InterPro" id="IPR013762">
    <property type="entry name" value="Integrase-like_cat_sf"/>
</dbReference>
<dbReference type="GO" id="GO:0003677">
    <property type="term" value="F:DNA binding"/>
    <property type="evidence" value="ECO:0007669"/>
    <property type="project" value="InterPro"/>
</dbReference>
<organism evidence="4">
    <name type="scientific">Siphoviridae sp. ctDmR33</name>
    <dbReference type="NCBI Taxonomy" id="2825389"/>
    <lineage>
        <taxon>Viruses</taxon>
        <taxon>Duplodnaviria</taxon>
        <taxon>Heunggongvirae</taxon>
        <taxon>Uroviricota</taxon>
        <taxon>Caudoviricetes</taxon>
    </lineage>
</organism>
<keyword evidence="2" id="KW-0233">DNA recombination</keyword>
<dbReference type="GO" id="GO:0015074">
    <property type="term" value="P:DNA integration"/>
    <property type="evidence" value="ECO:0007669"/>
    <property type="project" value="InterPro"/>
</dbReference>
<sequence length="306" mass="35125">MPEKSALTIDQIVRAYIESRENKGRSPATIRGYILTHNGHFNTLKSKTYESIKNWQPLIDEELERFSPKTVKNAWGLIAASLKYAKLPVPDISIENNRPAKDLPFLTKAQLVVFLTVIRDTSIELPALLALHSLRRSEIYGLSRDCINDQNRTIRVCKARVFDKDGVFIVKDQNKTALSTRTIPIFIPRLLELVSDTEDPLVTMHPNTLYNTINRVCARNDLPKIGIQGLRRSFASLCHSKNIPERTTMRWGGWSNPATMHKYYIMLDEIDLQEQAQALMEFTYATLTNANLNTRKRWKLKRLSDV</sequence>
<dbReference type="InterPro" id="IPR002104">
    <property type="entry name" value="Integrase_catalytic"/>
</dbReference>
<comment type="similarity">
    <text evidence="1">Belongs to the 'phage' integrase family.</text>
</comment>
<evidence type="ECO:0000259" key="3">
    <source>
        <dbReference type="PROSITE" id="PS51898"/>
    </source>
</evidence>
<dbReference type="PROSITE" id="PS51898">
    <property type="entry name" value="TYR_RECOMBINASE"/>
    <property type="match status" value="1"/>
</dbReference>
<dbReference type="GO" id="GO:0006310">
    <property type="term" value="P:DNA recombination"/>
    <property type="evidence" value="ECO:0007669"/>
    <property type="project" value="UniProtKB-KW"/>
</dbReference>
<reference evidence="4" key="1">
    <citation type="journal article" date="2021" name="Proc. Natl. Acad. Sci. U.S.A.">
        <title>A Catalog of Tens of Thousands of Viruses from Human Metagenomes Reveals Hidden Associations with Chronic Diseases.</title>
        <authorList>
            <person name="Tisza M.J."/>
            <person name="Buck C.B."/>
        </authorList>
    </citation>
    <scope>NUCLEOTIDE SEQUENCE</scope>
    <source>
        <strain evidence="4">CtDmR33</strain>
    </source>
</reference>